<keyword evidence="3" id="KW-1185">Reference proteome</keyword>
<organism evidence="2 3">
    <name type="scientific">Erwinia pyrifoliae</name>
    <dbReference type="NCBI Taxonomy" id="79967"/>
    <lineage>
        <taxon>Bacteria</taxon>
        <taxon>Pseudomonadati</taxon>
        <taxon>Pseudomonadota</taxon>
        <taxon>Gammaproteobacteria</taxon>
        <taxon>Enterobacterales</taxon>
        <taxon>Erwiniaceae</taxon>
        <taxon>Erwinia</taxon>
    </lineage>
</organism>
<dbReference type="RefSeq" id="WP_259826101.1">
    <property type="nucleotide sequence ID" value="NZ_CP103445.1"/>
</dbReference>
<feature type="region of interest" description="Disordered" evidence="1">
    <location>
        <begin position="1"/>
        <end position="32"/>
    </location>
</feature>
<sequence length="342" mass="38242">MKKNISTGNPNPIRPHDHASSLKATKKPPSLDRKNVINKIINGSNTHTEIVKKRKKGATQSNNENRKKLKTSPNDNLYLLADVATNADNSGRTLKSELPLSDLHLLADVATNEDNSSRTLESGLTFSDLHLLADVATNEDNSDNSGRTLKLELPLSDLHILADVATNVKKARGILISGVSPDNLPRPSTSVGQDNNFSAEPPSISVTHSISQEEEEYLNNLKDEIDALLISVTHPAFMKKNNNTAHFLALRKFSAHWKEKLRGLLKSNGPISQTSNKEILLEEIIHELKNHYRMVIRTANSNNQETTDLLDTRLWSMNFVKERLGYYLQAELDFFLKQSDIR</sequence>
<evidence type="ECO:0000313" key="2">
    <source>
        <dbReference type="EMBL" id="UWS34192.1"/>
    </source>
</evidence>
<evidence type="ECO:0000256" key="1">
    <source>
        <dbReference type="SAM" id="MobiDB-lite"/>
    </source>
</evidence>
<feature type="compositionally biased region" description="Polar residues" evidence="1">
    <location>
        <begin position="1"/>
        <end position="10"/>
    </location>
</feature>
<name>A0ABY5XA08_ERWPY</name>
<proteinExistence type="predicted"/>
<dbReference type="EMBL" id="CP103445">
    <property type="protein sequence ID" value="UWS34192.1"/>
    <property type="molecule type" value="Genomic_DNA"/>
</dbReference>
<accession>A0ABY5XA08</accession>
<dbReference type="Proteomes" id="UP001058553">
    <property type="component" value="Chromosome"/>
</dbReference>
<reference evidence="2" key="1">
    <citation type="submission" date="2022-07" db="EMBL/GenBank/DDBJ databases">
        <title>Genetic diversity of Erwinia pyrifoliae.</title>
        <authorList>
            <person name="Park D.S."/>
            <person name="Ham H."/>
        </authorList>
    </citation>
    <scope>NUCLEOTIDE SEQUENCE</scope>
    <source>
        <strain evidence="2">CP201486</strain>
    </source>
</reference>
<feature type="region of interest" description="Disordered" evidence="1">
    <location>
        <begin position="49"/>
        <end position="71"/>
    </location>
</feature>
<evidence type="ECO:0000313" key="3">
    <source>
        <dbReference type="Proteomes" id="UP001058553"/>
    </source>
</evidence>
<protein>
    <submittedName>
        <fullName evidence="2">Uncharacterized protein</fullName>
    </submittedName>
</protein>
<gene>
    <name evidence="2" type="ORF">NYP84_03045</name>
</gene>